<evidence type="ECO:0000313" key="2">
    <source>
        <dbReference type="EMBL" id="KAB7516023.1"/>
    </source>
</evidence>
<dbReference type="Pfam" id="PF01955">
    <property type="entry name" value="CbiZ"/>
    <property type="match status" value="1"/>
</dbReference>
<evidence type="ECO:0000256" key="1">
    <source>
        <dbReference type="SAM" id="MobiDB-lite"/>
    </source>
</evidence>
<protein>
    <submittedName>
        <fullName evidence="2">Adenosylcobinamide amidohydrolase</fullName>
    </submittedName>
</protein>
<comment type="caution">
    <text evidence="2">The sequence shown here is derived from an EMBL/GenBank/DDBJ whole genome shotgun (WGS) entry which is preliminary data.</text>
</comment>
<keyword evidence="3" id="KW-1185">Reference proteome</keyword>
<gene>
    <name evidence="2" type="ORF">DM867_02450</name>
</gene>
<organism evidence="2 3">
    <name type="scientific">Halosegnis rubeus</name>
    <dbReference type="NCBI Taxonomy" id="2212850"/>
    <lineage>
        <taxon>Archaea</taxon>
        <taxon>Methanobacteriati</taxon>
        <taxon>Methanobacteriota</taxon>
        <taxon>Stenosarchaea group</taxon>
        <taxon>Halobacteria</taxon>
        <taxon>Halobacteriales</taxon>
        <taxon>Natronomonadaceae</taxon>
        <taxon>Halosegnis</taxon>
    </lineage>
</organism>
<dbReference type="InterPro" id="IPR002808">
    <property type="entry name" value="AdoCbi_amidolase"/>
</dbReference>
<dbReference type="PANTHER" id="PTHR35336:SF5">
    <property type="entry name" value="ADENOSYLCOBINAMIDE AMIDOHYDROLASE"/>
    <property type="match status" value="1"/>
</dbReference>
<evidence type="ECO:0000313" key="3">
    <source>
        <dbReference type="Proteomes" id="UP000326865"/>
    </source>
</evidence>
<accession>A0A5N5UBQ8</accession>
<dbReference type="PANTHER" id="PTHR35336">
    <property type="entry name" value="ADENOSYLCOBINAMIDE AMIDOHYDROLASE"/>
    <property type="match status" value="1"/>
</dbReference>
<name>A0A5N5UBQ8_9EURY</name>
<dbReference type="Proteomes" id="UP000326865">
    <property type="component" value="Unassembled WGS sequence"/>
</dbReference>
<sequence>MYRSDHRAGVCRLHGPATRWLSAGFDGGYTEGEVAYNVTVPEGFDRTDLATYARERRREAEFGDGPTLLTGVEQQHARGARLDSVTATATAGVSNPAGLPMDLDDGPTEPTEPTEPKSGDRPPKPGTVNVLLATTRRLPDGALASLLALVAETKAATLLHETGVPGTTSDAVIVGSARDGERAQFAGSATAVGRAARACVREAVRGSLASRYADRSLPESVADAAYGVETTVRADVFEPSDTPK</sequence>
<dbReference type="AlphaFoldDB" id="A0A5N5UBQ8"/>
<dbReference type="EMBL" id="QKKZ01000001">
    <property type="protein sequence ID" value="KAB7516023.1"/>
    <property type="molecule type" value="Genomic_DNA"/>
</dbReference>
<keyword evidence="2" id="KW-0378">Hydrolase</keyword>
<reference evidence="2 3" key="1">
    <citation type="submission" date="2019-10" db="EMBL/GenBank/DDBJ databases">
        <title>Unraveling microbial dark matter from salterns through culturing: the case of the genus Halosegnis.</title>
        <authorList>
            <person name="Duran-Viseras A."/>
            <person name="Andrei A.-S."/>
            <person name="Vera-Gargallo B."/>
            <person name="Ghai R."/>
            <person name="Sanchez-Porro C."/>
            <person name="Ventosa A."/>
        </authorList>
    </citation>
    <scope>NUCLEOTIDE SEQUENCE [LARGE SCALE GENOMIC DNA]</scope>
    <source>
        <strain evidence="2 3">F18-79</strain>
    </source>
</reference>
<dbReference type="InterPro" id="IPR052209">
    <property type="entry name" value="CbiZ"/>
</dbReference>
<dbReference type="GO" id="GO:0016787">
    <property type="term" value="F:hydrolase activity"/>
    <property type="evidence" value="ECO:0007669"/>
    <property type="project" value="UniProtKB-KW"/>
</dbReference>
<proteinExistence type="predicted"/>
<feature type="region of interest" description="Disordered" evidence="1">
    <location>
        <begin position="61"/>
        <end position="128"/>
    </location>
</feature>
<dbReference type="RefSeq" id="WP_152133652.1">
    <property type="nucleotide sequence ID" value="NZ_QKKZ01000001.1"/>
</dbReference>
<feature type="compositionally biased region" description="Basic and acidic residues" evidence="1">
    <location>
        <begin position="114"/>
        <end position="123"/>
    </location>
</feature>